<feature type="transmembrane region" description="Helical" evidence="1">
    <location>
        <begin position="266"/>
        <end position="287"/>
    </location>
</feature>
<dbReference type="InterPro" id="IPR001173">
    <property type="entry name" value="Glyco_trans_2-like"/>
</dbReference>
<dbReference type="PANTHER" id="PTHR48090">
    <property type="entry name" value="UNDECAPRENYL-PHOSPHATE 4-DEOXY-4-FORMAMIDO-L-ARABINOSE TRANSFERASE-RELATED"/>
    <property type="match status" value="1"/>
</dbReference>
<dbReference type="GO" id="GO:0016757">
    <property type="term" value="F:glycosyltransferase activity"/>
    <property type="evidence" value="ECO:0007669"/>
    <property type="project" value="UniProtKB-KW"/>
</dbReference>
<sequence length="325" mass="37039">MKLSIVVPCYNEEEALPYYFKAMEALKPKLPLDFEYIFVNDGSVDGTLSLLRKLSTEHENIHYLSFSRNFGKEAALYAGLQRTTGEYVTVMDADLQDPPEMLLEMYAKIQDPEIDCVGTRRVTRAGEPKLRSFFSRLFYRLMNKFGQVPMVDGERDFRLMTRQVVDSLLSLKEYNRFSKGLFSWVGFKTIYLPYENQKRVAGETSWSFWKLFSYSIEGIVNFSDAPLNIASFVGALSCLFAVVALIVIIIRTVAFGDPTAGWPSMVSIFLLVGGAQLLSLGIIGKYIGKIFVETKKRPPYLIKENDQTYLTKKDEATDQKQKETD</sequence>
<feature type="domain" description="Glycosyltransferase 2-like" evidence="2">
    <location>
        <begin position="4"/>
        <end position="167"/>
    </location>
</feature>
<keyword evidence="4" id="KW-1185">Reference proteome</keyword>
<gene>
    <name evidence="3" type="ORF">ACFQ4L_04050</name>
</gene>
<feature type="transmembrane region" description="Helical" evidence="1">
    <location>
        <begin position="229"/>
        <end position="254"/>
    </location>
</feature>
<dbReference type="CDD" id="cd04187">
    <property type="entry name" value="DPM1_like_bac"/>
    <property type="match status" value="1"/>
</dbReference>
<evidence type="ECO:0000313" key="3">
    <source>
        <dbReference type="EMBL" id="MFD1465262.1"/>
    </source>
</evidence>
<evidence type="ECO:0000313" key="4">
    <source>
        <dbReference type="Proteomes" id="UP001597244"/>
    </source>
</evidence>
<protein>
    <submittedName>
        <fullName evidence="3">Glycosyltransferase family 2 protein</fullName>
        <ecNumber evidence="3">2.4.-.-</ecNumber>
    </submittedName>
</protein>
<keyword evidence="1" id="KW-0812">Transmembrane</keyword>
<dbReference type="SUPFAM" id="SSF53448">
    <property type="entry name" value="Nucleotide-diphospho-sugar transferases"/>
    <property type="match status" value="1"/>
</dbReference>
<evidence type="ECO:0000259" key="2">
    <source>
        <dbReference type="Pfam" id="PF00535"/>
    </source>
</evidence>
<dbReference type="Proteomes" id="UP001597244">
    <property type="component" value="Unassembled WGS sequence"/>
</dbReference>
<accession>A0ABW4DKR5</accession>
<keyword evidence="3" id="KW-0328">Glycosyltransferase</keyword>
<proteinExistence type="predicted"/>
<dbReference type="InterPro" id="IPR029044">
    <property type="entry name" value="Nucleotide-diphossugar_trans"/>
</dbReference>
<dbReference type="PANTHER" id="PTHR48090:SF8">
    <property type="entry name" value="GLYCOSYLTRANSFERASE CSBB-RELATED"/>
    <property type="match status" value="1"/>
</dbReference>
<organism evidence="3 4">
    <name type="scientific">Lapidilactobacillus mulanensis</name>
    <dbReference type="NCBI Taxonomy" id="2485999"/>
    <lineage>
        <taxon>Bacteria</taxon>
        <taxon>Bacillati</taxon>
        <taxon>Bacillota</taxon>
        <taxon>Bacilli</taxon>
        <taxon>Lactobacillales</taxon>
        <taxon>Lactobacillaceae</taxon>
        <taxon>Lapidilactobacillus</taxon>
    </lineage>
</organism>
<dbReference type="Gene3D" id="3.90.550.10">
    <property type="entry name" value="Spore Coat Polysaccharide Biosynthesis Protein SpsA, Chain A"/>
    <property type="match status" value="1"/>
</dbReference>
<reference evidence="4" key="1">
    <citation type="journal article" date="2019" name="Int. J. Syst. Evol. Microbiol.">
        <title>The Global Catalogue of Microorganisms (GCM) 10K type strain sequencing project: providing services to taxonomists for standard genome sequencing and annotation.</title>
        <authorList>
            <consortium name="The Broad Institute Genomics Platform"/>
            <consortium name="The Broad Institute Genome Sequencing Center for Infectious Disease"/>
            <person name="Wu L."/>
            <person name="Ma J."/>
        </authorList>
    </citation>
    <scope>NUCLEOTIDE SEQUENCE [LARGE SCALE GENOMIC DNA]</scope>
    <source>
        <strain evidence="4">CCM 8951</strain>
    </source>
</reference>
<dbReference type="EMBL" id="JBHTOF010000028">
    <property type="protein sequence ID" value="MFD1465262.1"/>
    <property type="molecule type" value="Genomic_DNA"/>
</dbReference>
<comment type="caution">
    <text evidence="3">The sequence shown here is derived from an EMBL/GenBank/DDBJ whole genome shotgun (WGS) entry which is preliminary data.</text>
</comment>
<keyword evidence="1" id="KW-0472">Membrane</keyword>
<evidence type="ECO:0000256" key="1">
    <source>
        <dbReference type="SAM" id="Phobius"/>
    </source>
</evidence>
<dbReference type="Pfam" id="PF00535">
    <property type="entry name" value="Glycos_transf_2"/>
    <property type="match status" value="1"/>
</dbReference>
<keyword evidence="3" id="KW-0808">Transferase</keyword>
<name>A0ABW4DKR5_9LACO</name>
<dbReference type="RefSeq" id="WP_125578475.1">
    <property type="nucleotide sequence ID" value="NZ_JBHTOF010000028.1"/>
</dbReference>
<dbReference type="EC" id="2.4.-.-" evidence="3"/>
<dbReference type="InterPro" id="IPR050256">
    <property type="entry name" value="Glycosyltransferase_2"/>
</dbReference>
<keyword evidence="1" id="KW-1133">Transmembrane helix</keyword>